<organism evidence="9 10">
    <name type="scientific">Pseudomonas petroselini</name>
    <dbReference type="NCBI Taxonomy" id="2899822"/>
    <lineage>
        <taxon>Bacteria</taxon>
        <taxon>Pseudomonadati</taxon>
        <taxon>Pseudomonadota</taxon>
        <taxon>Gammaproteobacteria</taxon>
        <taxon>Pseudomonadales</taxon>
        <taxon>Pseudomonadaceae</taxon>
        <taxon>Pseudomonas</taxon>
    </lineage>
</organism>
<dbReference type="InterPro" id="IPR046673">
    <property type="entry name" value="ToxA_N"/>
</dbReference>
<comment type="similarity">
    <text evidence="6">Belongs to the LRR-containing bacterial E3 ligase family.</text>
</comment>
<keyword evidence="3" id="KW-0433">Leucine-rich repeat</keyword>
<evidence type="ECO:0000256" key="4">
    <source>
        <dbReference type="ARBA" id="ARBA00022737"/>
    </source>
</evidence>
<name>A0ABS8R3A1_9PSED</name>
<keyword evidence="6" id="KW-0964">Secreted</keyword>
<comment type="caution">
    <text evidence="9">The sequence shown here is derived from an EMBL/GenBank/DDBJ whole genome shotgun (WGS) entry which is preliminary data.</text>
</comment>
<dbReference type="Pfam" id="PF00560">
    <property type="entry name" value="LRR_1"/>
    <property type="match status" value="1"/>
</dbReference>
<dbReference type="Proteomes" id="UP001154922">
    <property type="component" value="Unassembled WGS sequence"/>
</dbReference>
<evidence type="ECO:0000256" key="7">
    <source>
        <dbReference type="SAM" id="MobiDB-lite"/>
    </source>
</evidence>
<evidence type="ECO:0000313" key="10">
    <source>
        <dbReference type="Proteomes" id="UP001154922"/>
    </source>
</evidence>
<feature type="active site" description="Glycyl thioester intermediate" evidence="6">
    <location>
        <position position="2134"/>
    </location>
</feature>
<feature type="region of interest" description="Disordered" evidence="7">
    <location>
        <begin position="2021"/>
        <end position="2049"/>
    </location>
</feature>
<keyword evidence="6" id="KW-0833">Ubl conjugation pathway</keyword>
<dbReference type="InterPro" id="IPR001611">
    <property type="entry name" value="Leu-rich_rpt"/>
</dbReference>
<dbReference type="PROSITE" id="PS52053">
    <property type="entry name" value="NEL"/>
    <property type="match status" value="1"/>
</dbReference>
<dbReference type="PANTHER" id="PTHR48051:SF1">
    <property type="entry name" value="RAS SUPPRESSOR PROTEIN 1"/>
    <property type="match status" value="1"/>
</dbReference>
<dbReference type="Pfam" id="PF13855">
    <property type="entry name" value="LRR_8"/>
    <property type="match status" value="1"/>
</dbReference>
<sequence>MSPLDSPISEGLHVTFIKGRLPKWLEQLTTADIQRLHRARDPLQALTAAQPELFASARPELRRALLDSQAGYLSASQTLAKTLATFKTLTDFATPLLNQALRDTFGLAPDVNKTQLFHLRAPNRADAQSLLQAALRNFEADEPFDEVALQETSALAPEDALEQHRYDETEHYPFGKVRYRIRDKLAIKPEAFAQLCRKLDLGKQYQDHIGAVFETPATADEVRRQTIAANKAGLRLQAHIARLQSNLDETAYATLLAILDGQPGPMLDGYPVVYSRLTVLGTALSDVLIIGSAPRKPGTTLVFPTHLPIPPAGEYLVRDTRIIVYIPGDPASPVKEYPSLKAFAQALAVKLRSPTYQRFFAGFLPQDESANFFRRLRLQLKVYRWNPSPTPPGPGYNPDAFVDGIFEEVWNDELDLHPDETFHKPEIFSTLYDRHLERIKANARLLAVPTAEVDHKAWIERLKHYAEWGLNVLNVAAFFVPGLGEVMLAVTAAQLTYEVYQGVEAWQVGDADEAWQHLASVLQNVVFMAALGAVAARAPVIKASAFVDGLHRVKLPFGEPRLWNADLRAYNSAVMLPPALKPNAMGQYEVGGKTYIRLQGQVYEKTFDATLNQWRIKHPSDPNAYQPVLSHNHAGAWRHRFERPHTWDRLTLLRRIGPSTDAFSDAQLLQVAEISGVDDDALRRMHSDHKAPPAQLEETLKQFRIDRQVHELIDQARAGQRVPDNRYNYVPPLVVDMPRWPRGRCIEVFDGPGLTGKSSRWGTSVGGVKPVIQVTHLQVSSSQLPELILAALDEPEITGLLGGEGARVVAERVAVFREQIADFLQTQKATIFDSIARGTEPVVPALEDVRRSFRGLSTTAAREVLANATPAEHVHLSQTKRLPLKMAERARILLQQGRLSRACAGLYLESLASTDSDRLALHALEHLAGWSDAVRLEVRETGVEGPLLDSIGSETAPQRKYLVKHDNQFQAFDDNGNALNSVPRHGRNLFASILHALPDGARGDLGLPHVGQSGELQKALAEYAVGHRETMSRALGQQPIKPRFKRLQPGYTGYVLSGRGAGFPVNPQWVARVRDIYPQVDHRSAIQFVQGQLLAGRTDQQMLSLLSSRQSELERLQGTLQQWVGAHEPTERFQATVEQSPERIVAEGMRLMRRALASELINCWRSTPYRGVAVNEHLDLSGVENLPRLEADFSHVVRLTVNTADLEGPAGTALLEQFPSVSRLSVSLAEGAALPPAITRNAAITGLHVHGDGLVYSAALQQQLNGMTYLEHLSLRGTMEGIDVSELKKLKSLDLTFCQLTRWPTGVLDLPQLEALRLDGNPIASVPARLFVGHERLWRGLSLGWSRLDHASFMSVYRYLFEHPAHLADVRSMTEMYRVECLDGLLNTAREHYPVGLRAPGISVEAMLDEIGTLRQAYADLVRELDEWKVKAVRVERYAADRYHREDVADRLLACWRNGFLERFADMREMPPVNRVLNLSGGRLNDLPHLPGGAYPHIRSLNLRGLSLTEPELSTFLRKFPQVERLDLSRMRLDDLPSAIEGMRQLKELELQGNYLTVNPGMQVRLNQLTALERLDMSRNRLGTLDVSALRALQSLNVSATAIVEWPSGVLDLPHLQHLSLGRSGITTVPEVVQPHQVRLVATANLRGCPLTDTAFVRRDEIIARFRAGQGSSANAHLLQTRTNWGEREYYPASDDELRASSVLPQLSSEPLEGEPPLSAPARLRLLDPTMGEREAQQIVDHLLSQHFTPLQIDARLSAWRQEYQAFRHALNTWIDIKPFPLLDERVTPTLRRRAADAILSVWRQENLAQMPARELILDLSRAHVGDLPALPATLEQVTSLSLNMARISEQGSNDFLKVFPNLRHLDLGGNGLDQLPDAVSSLQHLVQLDVSNNYLTHTLALQQRLGSLPELQRLNLGWNSLEGLDFSAFIRLESLDLRSNQLTQWPHGVLQAPELKYLDLRNNQLTSIPGEALQGHDPLMRGTDLRDNLLSRETMAQIYDYWQDTHINFRFTSRELERGFEGADTETTSYEVSEADSDSEPEDVTEQEAHQLDRWLGSAETDAAQKQLIWRALKAREGHQHFFSVIAELKETRDFTTDRRGLTARVWRLLEAAHSDDALRELLFAQANADYTCGDGRMLNFTDLTLKALEFNALKNVEAGQEGPVLLRLGKGLFRLDKVEALAHEVIRRKPRIDPAEIRMAYRVGLAERLQLPEQPRGMLYVGASGVTPADLDVMFAQVTQAEQGEELLQDLIARGFWSDHLKIKYRSRFVALQARREAEHVRLENLYPDFGERYREALIHCDLELQIEAVNLTLELTRLERTEIGQ</sequence>
<keyword evidence="6" id="KW-0808">Transferase</keyword>
<evidence type="ECO:0000256" key="5">
    <source>
        <dbReference type="ARBA" id="ARBA00023026"/>
    </source>
</evidence>
<dbReference type="SMART" id="SM00369">
    <property type="entry name" value="LRR_TYP"/>
    <property type="match status" value="9"/>
</dbReference>
<reference evidence="9 10" key="2">
    <citation type="journal article" date="2023" name="Plant Pathol.">
        <title>Dismantling and reorganizing Pseudomonas marginalis sensu#lato.</title>
        <authorList>
            <person name="Sawada H."/>
            <person name="Fujikawa T."/>
            <person name="Satou M."/>
        </authorList>
    </citation>
    <scope>NUCLEOTIDE SEQUENCE [LARGE SCALE GENOMIC DNA]</scope>
    <source>
        <strain evidence="9 10">MAFF 311096</strain>
    </source>
</reference>
<evidence type="ECO:0000313" key="9">
    <source>
        <dbReference type="EMBL" id="MCD7042180.1"/>
    </source>
</evidence>
<dbReference type="PROSITE" id="PS51450">
    <property type="entry name" value="LRR"/>
    <property type="match status" value="2"/>
</dbReference>
<feature type="domain" description="NEL" evidence="8">
    <location>
        <begin position="2048"/>
        <end position="2328"/>
    </location>
</feature>
<evidence type="ECO:0000256" key="1">
    <source>
        <dbReference type="ARBA" id="ARBA00000900"/>
    </source>
</evidence>
<dbReference type="PANTHER" id="PTHR48051">
    <property type="match status" value="1"/>
</dbReference>
<evidence type="ECO:0000256" key="6">
    <source>
        <dbReference type="PROSITE-ProRule" id="PRU01398"/>
    </source>
</evidence>
<dbReference type="EMBL" id="JAJOZI010000195">
    <property type="protein sequence ID" value="MCD7042180.1"/>
    <property type="molecule type" value="Genomic_DNA"/>
</dbReference>
<dbReference type="Pfam" id="PF14496">
    <property type="entry name" value="NEL"/>
    <property type="match status" value="1"/>
</dbReference>
<dbReference type="RefSeq" id="WP_231809866.1">
    <property type="nucleotide sequence ID" value="NZ_JAJOZG010000166.1"/>
</dbReference>
<comment type="PTM">
    <text evidence="6">Ubiquitinated in the presence of host E1 ubiquitin-activating enzyme, E2 ubiquitin-conjugating enzyme and ubiquitin.</text>
</comment>
<evidence type="ECO:0000259" key="8">
    <source>
        <dbReference type="PROSITE" id="PS52053"/>
    </source>
</evidence>
<comment type="catalytic activity">
    <reaction evidence="1">
        <text>S-ubiquitinyl-[E2 ubiquitin-conjugating enzyme]-L-cysteine + [acceptor protein]-L-lysine = [E2 ubiquitin-conjugating enzyme]-L-cysteine + N(6)-ubiquitinyl-[acceptor protein]-L-lysine.</text>
        <dbReference type="EC" id="2.3.2.27"/>
    </reaction>
</comment>
<dbReference type="InterPro" id="IPR032675">
    <property type="entry name" value="LRR_dom_sf"/>
</dbReference>
<keyword evidence="5" id="KW-0843">Virulence</keyword>
<dbReference type="InterPro" id="IPR003591">
    <property type="entry name" value="Leu-rich_rpt_typical-subtyp"/>
</dbReference>
<dbReference type="Gene3D" id="3.80.10.10">
    <property type="entry name" value="Ribonuclease Inhibitor"/>
    <property type="match status" value="3"/>
</dbReference>
<accession>A0ABS8R3A1</accession>
<dbReference type="SUPFAM" id="SSF52058">
    <property type="entry name" value="L domain-like"/>
    <property type="match status" value="2"/>
</dbReference>
<dbReference type="Pfam" id="PF20178">
    <property type="entry name" value="ToxA_N"/>
    <property type="match status" value="1"/>
</dbReference>
<dbReference type="EC" id="2.3.2.27" evidence="2"/>
<proteinExistence type="inferred from homology"/>
<reference evidence="9 10" key="1">
    <citation type="journal article" date="2022" name="Int. J. Syst. Evol. Microbiol.">
        <title>Pseudomonas petroselini sp. nov., a pathogen causing bacterial rot of parsley in Japan.</title>
        <authorList>
            <person name="Sawada H."/>
            <person name="Fujikawa T."/>
            <person name="Osada S."/>
            <person name="Satou M."/>
        </authorList>
    </citation>
    <scope>NUCLEOTIDE SEQUENCE [LARGE SCALE GENOMIC DNA]</scope>
    <source>
        <strain evidence="9 10">MAFF 311096</strain>
    </source>
</reference>
<keyword evidence="4" id="KW-0677">Repeat</keyword>
<dbReference type="InterPro" id="IPR050216">
    <property type="entry name" value="LRR_domain-containing"/>
</dbReference>
<keyword evidence="6" id="KW-0832">Ubl conjugation</keyword>
<dbReference type="Gene3D" id="1.20.58.360">
    <property type="entry name" value="Shigella T3SS effector IpaH defines"/>
    <property type="match status" value="1"/>
</dbReference>
<evidence type="ECO:0000256" key="3">
    <source>
        <dbReference type="ARBA" id="ARBA00022614"/>
    </source>
</evidence>
<gene>
    <name evidence="9" type="ORF">LRQ20_28220</name>
</gene>
<evidence type="ECO:0000256" key="2">
    <source>
        <dbReference type="ARBA" id="ARBA00012483"/>
    </source>
</evidence>
<dbReference type="InterPro" id="IPR029487">
    <property type="entry name" value="NEL_dom"/>
</dbReference>
<keyword evidence="10" id="KW-1185">Reference proteome</keyword>
<feature type="compositionally biased region" description="Acidic residues" evidence="7">
    <location>
        <begin position="2034"/>
        <end position="2047"/>
    </location>
</feature>
<keyword evidence="6" id="KW-1035">Host cytoplasm</keyword>
<protein>
    <recommendedName>
        <fullName evidence="2">RING-type E3 ubiquitin transferase</fullName>
        <ecNumber evidence="2">2.3.2.27</ecNumber>
    </recommendedName>
</protein>